<dbReference type="EMBL" id="MU267634">
    <property type="protein sequence ID" value="KAH7913286.1"/>
    <property type="molecule type" value="Genomic_DNA"/>
</dbReference>
<keyword evidence="2" id="KW-1185">Reference proteome</keyword>
<feature type="non-terminal residue" evidence="1">
    <location>
        <position position="380"/>
    </location>
</feature>
<protein>
    <submittedName>
        <fullName evidence="1">Uncharacterized protein</fullName>
    </submittedName>
</protein>
<evidence type="ECO:0000313" key="1">
    <source>
        <dbReference type="EMBL" id="KAH7913286.1"/>
    </source>
</evidence>
<evidence type="ECO:0000313" key="2">
    <source>
        <dbReference type="Proteomes" id="UP000790377"/>
    </source>
</evidence>
<reference evidence="1" key="1">
    <citation type="journal article" date="2021" name="New Phytol.">
        <title>Evolutionary innovations through gain and loss of genes in the ectomycorrhizal Boletales.</title>
        <authorList>
            <person name="Wu G."/>
            <person name="Miyauchi S."/>
            <person name="Morin E."/>
            <person name="Kuo A."/>
            <person name="Drula E."/>
            <person name="Varga T."/>
            <person name="Kohler A."/>
            <person name="Feng B."/>
            <person name="Cao Y."/>
            <person name="Lipzen A."/>
            <person name="Daum C."/>
            <person name="Hundley H."/>
            <person name="Pangilinan J."/>
            <person name="Johnson J."/>
            <person name="Barry K."/>
            <person name="LaButti K."/>
            <person name="Ng V."/>
            <person name="Ahrendt S."/>
            <person name="Min B."/>
            <person name="Choi I.G."/>
            <person name="Park H."/>
            <person name="Plett J.M."/>
            <person name="Magnuson J."/>
            <person name="Spatafora J.W."/>
            <person name="Nagy L.G."/>
            <person name="Henrissat B."/>
            <person name="Grigoriev I.V."/>
            <person name="Yang Z.L."/>
            <person name="Xu J."/>
            <person name="Martin F.M."/>
        </authorList>
    </citation>
    <scope>NUCLEOTIDE SEQUENCE</scope>
    <source>
        <strain evidence="1">ATCC 28755</strain>
    </source>
</reference>
<sequence length="380" mass="42043">MSKKGAKTQQVEATYDERDIVLAKVRGYPPWPGMVVDPGSAPSGVVKERPSGKKTSFYCVRFFPAGDYAWLVSKDISKLQPHEIQAYINEPHKRSGDLLSGYKIAMNPEPWEKERANAAMVADEQEGNAEVDQLDSEGEEEDQKKPAKSKKRKRDSEAPAPKAKAKAKPKGEKKAAAPKAKKNGIKSKAQVESEDEGDDGEQEAEAEDEEDVGPSTKSAPPPSKKPKREKEDDVDPALEKDPEAQKVREWRHRLQKALLGSKGLPAEDEMPHLDALFTTVEQYDHANIIAYLLFSKIGKVMRHIAALSPDKVPRDDEFQFRTRAKSLVDKWHTIIGSNKNENGVEMNGLAADKAQSAEAEPQSEVKSQHMESPKENGATA</sequence>
<gene>
    <name evidence="1" type="ORF">BJ138DRAFT_969298</name>
</gene>
<accession>A0ACB8AIW7</accession>
<name>A0ACB8AIW7_9AGAM</name>
<proteinExistence type="predicted"/>
<organism evidence="1 2">
    <name type="scientific">Hygrophoropsis aurantiaca</name>
    <dbReference type="NCBI Taxonomy" id="72124"/>
    <lineage>
        <taxon>Eukaryota</taxon>
        <taxon>Fungi</taxon>
        <taxon>Dikarya</taxon>
        <taxon>Basidiomycota</taxon>
        <taxon>Agaricomycotina</taxon>
        <taxon>Agaricomycetes</taxon>
        <taxon>Agaricomycetidae</taxon>
        <taxon>Boletales</taxon>
        <taxon>Coniophorineae</taxon>
        <taxon>Hygrophoropsidaceae</taxon>
        <taxon>Hygrophoropsis</taxon>
    </lineage>
</organism>
<dbReference type="Proteomes" id="UP000790377">
    <property type="component" value="Unassembled WGS sequence"/>
</dbReference>
<comment type="caution">
    <text evidence="1">The sequence shown here is derived from an EMBL/GenBank/DDBJ whole genome shotgun (WGS) entry which is preliminary data.</text>
</comment>